<feature type="domain" description="Amine oxidase" evidence="2">
    <location>
        <begin position="288"/>
        <end position="601"/>
    </location>
</feature>
<accession>A0A7S0LM57</accession>
<dbReference type="Pfam" id="PF13450">
    <property type="entry name" value="NAD_binding_8"/>
    <property type="match status" value="1"/>
</dbReference>
<dbReference type="InterPro" id="IPR036188">
    <property type="entry name" value="FAD/NAD-bd_sf"/>
</dbReference>
<protein>
    <recommendedName>
        <fullName evidence="2">Amine oxidase domain-containing protein</fullName>
    </recommendedName>
</protein>
<dbReference type="InterPro" id="IPR045892">
    <property type="entry name" value="CrtISO-like"/>
</dbReference>
<gene>
    <name evidence="3" type="ORF">CPEL01642_LOCUS20199</name>
</gene>
<dbReference type="GO" id="GO:0016116">
    <property type="term" value="P:carotenoid metabolic process"/>
    <property type="evidence" value="ECO:0007669"/>
    <property type="project" value="InterPro"/>
</dbReference>
<organism evidence="3">
    <name type="scientific">Coccolithus braarudii</name>
    <dbReference type="NCBI Taxonomy" id="221442"/>
    <lineage>
        <taxon>Eukaryota</taxon>
        <taxon>Haptista</taxon>
        <taxon>Haptophyta</taxon>
        <taxon>Prymnesiophyceae</taxon>
        <taxon>Coccolithales</taxon>
        <taxon>Coccolithaceae</taxon>
        <taxon>Coccolithus</taxon>
    </lineage>
</organism>
<feature type="signal peptide" evidence="1">
    <location>
        <begin position="1"/>
        <end position="16"/>
    </location>
</feature>
<dbReference type="Pfam" id="PF01593">
    <property type="entry name" value="Amino_oxidase"/>
    <property type="match status" value="1"/>
</dbReference>
<dbReference type="GO" id="GO:0016491">
    <property type="term" value="F:oxidoreductase activity"/>
    <property type="evidence" value="ECO:0007669"/>
    <property type="project" value="InterPro"/>
</dbReference>
<dbReference type="InterPro" id="IPR002937">
    <property type="entry name" value="Amino_oxidase"/>
</dbReference>
<dbReference type="PRINTS" id="PR00411">
    <property type="entry name" value="PNDRDTASEI"/>
</dbReference>
<dbReference type="PANTHER" id="PTHR46313:SF3">
    <property type="entry name" value="PROLYCOPENE ISOMERASE, CHLOROPLASTIC"/>
    <property type="match status" value="1"/>
</dbReference>
<reference evidence="3" key="1">
    <citation type="submission" date="2021-01" db="EMBL/GenBank/DDBJ databases">
        <authorList>
            <person name="Corre E."/>
            <person name="Pelletier E."/>
            <person name="Niang G."/>
            <person name="Scheremetjew M."/>
            <person name="Finn R."/>
            <person name="Kale V."/>
            <person name="Holt S."/>
            <person name="Cochrane G."/>
            <person name="Meng A."/>
            <person name="Brown T."/>
            <person name="Cohen L."/>
        </authorList>
    </citation>
    <scope>NUCLEOTIDE SEQUENCE</scope>
    <source>
        <strain evidence="3">PLY182g</strain>
    </source>
</reference>
<feature type="chain" id="PRO_5030899659" description="Amine oxidase domain-containing protein" evidence="1">
    <location>
        <begin position="17"/>
        <end position="615"/>
    </location>
</feature>
<sequence>MRLLIAVLLFARPSAAVYVPTLLWLAPHAISIAPSVTVQHPARSLAALRPGSMRAPTAQIVASEELANEEVDVVVIGSGFGGLSCASLLASRGLKVSVLEAHYEIGGCAHEFSVGLDGRTIPSAKLRSAPETPVFKFEAGPSLYSGLSPSASPNPLKHVFQMIGEEPEWITYDTWGAHLPEVPDGYELSIGAENFKEILRRYGGPTAQEDWESLAAQLRPLSAGVMGLPSTAVRGDFGVLATLGLRYPLAFARVLADAPKIVAPFDLDNYGVKDAFLRNYLDLIAFLLQGLPSNGTLTAVMAYMVEDFYREGAIMDFPKGGSGAIADALARGVTKHAGCSVHVSSPVREILIEGGRAAGVKLANGKVVRARKAVVSNADLHATFGLIPEGVSIDLDVERRQLLGDESADGVPLCKSFMHVHLGVRAIDLPTDLPPQWTIVNSWDVPIDAPGNVIVVSVPSLLDPSLAPPGHHVIHAYTAGNEPYDVWQRFEGKDTRGNSEYQALKAERAEPMFEAIRRRVPNIRDAVIVEQVGTPLTHARFLRRHRGNYGLAIAAGNAAGLEFPKVTTPLPGLYRCGDSTTAGIGVPAVAASGAQCANALLSVWEQLSMNELIRM</sequence>
<keyword evidence="1" id="KW-0732">Signal</keyword>
<evidence type="ECO:0000313" key="3">
    <source>
        <dbReference type="EMBL" id="CAD8616818.1"/>
    </source>
</evidence>
<name>A0A7S0LM57_9EUKA</name>
<evidence type="ECO:0000259" key="2">
    <source>
        <dbReference type="Pfam" id="PF01593"/>
    </source>
</evidence>
<proteinExistence type="predicted"/>
<dbReference type="SUPFAM" id="SSF51905">
    <property type="entry name" value="FAD/NAD(P)-binding domain"/>
    <property type="match status" value="1"/>
</dbReference>
<dbReference type="Gene3D" id="3.50.50.60">
    <property type="entry name" value="FAD/NAD(P)-binding domain"/>
    <property type="match status" value="2"/>
</dbReference>
<evidence type="ECO:0000256" key="1">
    <source>
        <dbReference type="SAM" id="SignalP"/>
    </source>
</evidence>
<dbReference type="EMBL" id="HBEY01042234">
    <property type="protein sequence ID" value="CAD8616818.1"/>
    <property type="molecule type" value="Transcribed_RNA"/>
</dbReference>
<dbReference type="AlphaFoldDB" id="A0A7S0LM57"/>
<dbReference type="PANTHER" id="PTHR46313">
    <property type="match status" value="1"/>
</dbReference>